<reference evidence="2 3" key="1">
    <citation type="submission" date="2016-07" db="EMBL/GenBank/DDBJ databases">
        <title>Pervasive Adenine N6-methylation of Active Genes in Fungi.</title>
        <authorList>
            <consortium name="DOE Joint Genome Institute"/>
            <person name="Mondo S.J."/>
            <person name="Dannebaum R.O."/>
            <person name="Kuo R.C."/>
            <person name="Labutti K."/>
            <person name="Haridas S."/>
            <person name="Kuo A."/>
            <person name="Salamov A."/>
            <person name="Ahrendt S.R."/>
            <person name="Lipzen A."/>
            <person name="Sullivan W."/>
            <person name="Andreopoulos W.B."/>
            <person name="Clum A."/>
            <person name="Lindquist E."/>
            <person name="Daum C."/>
            <person name="Ramamoorthy G.K."/>
            <person name="Gryganskyi A."/>
            <person name="Culley D."/>
            <person name="Magnuson J.K."/>
            <person name="James T.Y."/>
            <person name="O'Malley M.A."/>
            <person name="Stajich J.E."/>
            <person name="Spatafora J.W."/>
            <person name="Visel A."/>
            <person name="Grigoriev I.V."/>
        </authorList>
    </citation>
    <scope>NUCLEOTIDE SEQUENCE [LARGE SCALE GENOMIC DNA]</scope>
    <source>
        <strain evidence="2 3">68-887.2</strain>
    </source>
</reference>
<feature type="compositionally biased region" description="Basic residues" evidence="1">
    <location>
        <begin position="361"/>
        <end position="370"/>
    </location>
</feature>
<keyword evidence="3" id="KW-1185">Reference proteome</keyword>
<proteinExistence type="predicted"/>
<feature type="compositionally biased region" description="Low complexity" evidence="1">
    <location>
        <begin position="15"/>
        <end position="35"/>
    </location>
</feature>
<feature type="region of interest" description="Disordered" evidence="1">
    <location>
        <begin position="300"/>
        <end position="409"/>
    </location>
</feature>
<organism evidence="2 3">
    <name type="scientific">Naematelia encephala</name>
    <dbReference type="NCBI Taxonomy" id="71784"/>
    <lineage>
        <taxon>Eukaryota</taxon>
        <taxon>Fungi</taxon>
        <taxon>Dikarya</taxon>
        <taxon>Basidiomycota</taxon>
        <taxon>Agaricomycotina</taxon>
        <taxon>Tremellomycetes</taxon>
        <taxon>Tremellales</taxon>
        <taxon>Naemateliaceae</taxon>
        <taxon>Naematelia</taxon>
    </lineage>
</organism>
<feature type="region of interest" description="Disordered" evidence="1">
    <location>
        <begin position="507"/>
        <end position="538"/>
    </location>
</feature>
<feature type="region of interest" description="Disordered" evidence="1">
    <location>
        <begin position="140"/>
        <end position="181"/>
    </location>
</feature>
<feature type="region of interest" description="Disordered" evidence="1">
    <location>
        <begin position="1193"/>
        <end position="1253"/>
    </location>
</feature>
<name>A0A1Y2ATY6_9TREE</name>
<dbReference type="STRING" id="71784.A0A1Y2ATY6"/>
<evidence type="ECO:0000313" key="2">
    <source>
        <dbReference type="EMBL" id="ORY25750.1"/>
    </source>
</evidence>
<feature type="compositionally biased region" description="Basic and acidic residues" evidence="1">
    <location>
        <begin position="306"/>
        <end position="333"/>
    </location>
</feature>
<dbReference type="InParanoid" id="A0A1Y2ATY6"/>
<evidence type="ECO:0000313" key="3">
    <source>
        <dbReference type="Proteomes" id="UP000193986"/>
    </source>
</evidence>
<feature type="compositionally biased region" description="Polar residues" evidence="1">
    <location>
        <begin position="140"/>
        <end position="170"/>
    </location>
</feature>
<protein>
    <submittedName>
        <fullName evidence="2">Uncharacterized protein</fullName>
    </submittedName>
</protein>
<dbReference type="OrthoDB" id="2163491at2759"/>
<feature type="compositionally biased region" description="Polar residues" evidence="1">
    <location>
        <begin position="512"/>
        <end position="528"/>
    </location>
</feature>
<gene>
    <name evidence="2" type="ORF">BCR39DRAFT_543219</name>
</gene>
<dbReference type="AlphaFoldDB" id="A0A1Y2ATY6"/>
<accession>A0A1Y2ATY6</accession>
<feature type="compositionally biased region" description="Basic and acidic residues" evidence="1">
    <location>
        <begin position="345"/>
        <end position="360"/>
    </location>
</feature>
<evidence type="ECO:0000256" key="1">
    <source>
        <dbReference type="SAM" id="MobiDB-lite"/>
    </source>
</evidence>
<comment type="caution">
    <text evidence="2">The sequence shown here is derived from an EMBL/GenBank/DDBJ whole genome shotgun (WGS) entry which is preliminary data.</text>
</comment>
<feature type="compositionally biased region" description="Basic residues" evidence="1">
    <location>
        <begin position="1227"/>
        <end position="1241"/>
    </location>
</feature>
<feature type="region of interest" description="Disordered" evidence="1">
    <location>
        <begin position="1"/>
        <end position="35"/>
    </location>
</feature>
<dbReference type="EMBL" id="MCFC01000054">
    <property type="protein sequence ID" value="ORY25750.1"/>
    <property type="molecule type" value="Genomic_DNA"/>
</dbReference>
<feature type="region of interest" description="Disordered" evidence="1">
    <location>
        <begin position="83"/>
        <end position="107"/>
    </location>
</feature>
<sequence>METVEAPNGPPSDQVELASSSKPPSSRPSWEESVVQRNLENSLLAKKNGSTASEKKADNGPVVANGASQTIYVSSDIAEDTHLPASTVAGSSWQGDEMPKSAEGVSARESANIETATLMSPSLAQAEDTTVEAIPVLAQGGSSTNHMPIDPSNSASPQLTTAHHSSTSDTGPLVKPFVPSGLPPYHPPPDVLYPPNSIDNPHYEDLTIQPTFDLLPPKALYRPARLPADIDDRLDQSSVWMGVSKKSSEAVYFVPTTCKTCSSPSVNKFCDRGVPVCGRCKSGGYTCQPGGSWMIMRPRAHRKSRKSDINNGHEPEHSPKIEEKRFSTAEKGKGKVTSFDPSDEDVTRSRDATPEEDGGRGKRVRKKRRLSLTGEVDPETVNDDGIIAKKFRRKSRPTNDGTEGRQPALTADDKAWQARVQANAAKPPLANLDGNYPIWANTRAALRDATTYLRDPVKTVGGSVEIGTGGIARGVLLEGKADPMWAYWSTDESSRYLCLPLGKPRPRVRSPIQPSSHPTEDISGSTAIASPAPPGQIQPLNHYTNEAPEIMALLKSQRARTPVALAVAQDYSLAPFQVPRPFAVLGWFWVAEAWVVPVVSDTLLNSLRQDHVGALGSPDAAWNPQQVRWTFCFKWCATEKAWWRPKPYPPLPTETLSVAQDSGGRDGVLTLHSPSPNTADTPTDDTWSWRCRHCSVISEIVYGKARICRNEACPAFFLNISESHSLLEVKTEAHTYLVDGIGPPENIKVDLPLQRGFLHPQQLHLQLRPSEPPTDWSGVLRAEAGNERWRGWVCSKCCMANERRNWTEWVCDECHYSIPHKPRIYRADFLRPPSRPICTGPRQDDGFPSFPFDHIRSWTLYADDIKVVKHNAMDRGFGPGAEVHHALNTMGHGSHLLADKILAGMQQVGPKSIPFERPVLTPFVHRPSENQAAALYTYLCGPRAPIIEDMPTAQSVRWRQAPVICLDAADLINDRAGRMFAGEKERFNSVLFAAVPPQMPAALHPHINIEANSYCAFLFLGSDGLVKFRRRTEDDDVVKVGKQAELTVQHGDVVAVKTGRDAGMEVVLKCEGFGFVCVARRVYGNVDGDEVVDTSVSKDPNFEPTVPVTKGAKRKSLGIPQKAAKPLSAPLTDWYIGPRPLDRTQPLRVRAPLRDILLGFESNNNTDDADDTWTGTITIQGDLPPLTLLAPPPLPDIQKADTDTSTSIKGKKRGKEINDSALTPIAKRQKAAGKAKGKGNGKSRASIASNSNVENVSIIDAGDALVRSASPMNK</sequence>
<dbReference type="Proteomes" id="UP000193986">
    <property type="component" value="Unassembled WGS sequence"/>
</dbReference>